<sequence length="56" mass="5924">MKSVKVCVIACIIAVAAVAGTAFANYGNATNENFSSQVVYNYTAYGKMITEAALNR</sequence>
<keyword evidence="1" id="KW-0732">Signal</keyword>
<proteinExistence type="predicted"/>
<gene>
    <name evidence="2" type="ORF">ACGTZG_02600</name>
    <name evidence="3" type="ORF">HF872_11780</name>
</gene>
<organism evidence="3 4">
    <name type="scientific">Megasphaera hexanoica</name>
    <dbReference type="NCBI Taxonomy" id="1675036"/>
    <lineage>
        <taxon>Bacteria</taxon>
        <taxon>Bacillati</taxon>
        <taxon>Bacillota</taxon>
        <taxon>Negativicutes</taxon>
        <taxon>Veillonellales</taxon>
        <taxon>Veillonellaceae</taxon>
        <taxon>Megasphaera</taxon>
    </lineage>
</organism>
<accession>A0A848BWV2</accession>
<dbReference type="Proteomes" id="UP001605989">
    <property type="component" value="Unassembled WGS sequence"/>
</dbReference>
<dbReference type="RefSeq" id="WP_154662685.1">
    <property type="nucleotide sequence ID" value="NZ_CP011940.1"/>
</dbReference>
<feature type="signal peptide" evidence="1">
    <location>
        <begin position="1"/>
        <end position="24"/>
    </location>
</feature>
<dbReference type="EMBL" id="JABAFG010000028">
    <property type="protein sequence ID" value="NME29288.1"/>
    <property type="molecule type" value="Genomic_DNA"/>
</dbReference>
<evidence type="ECO:0000313" key="3">
    <source>
        <dbReference type="EMBL" id="NME29288.1"/>
    </source>
</evidence>
<evidence type="ECO:0000313" key="4">
    <source>
        <dbReference type="Proteomes" id="UP000591071"/>
    </source>
</evidence>
<keyword evidence="5" id="KW-1185">Reference proteome</keyword>
<evidence type="ECO:0000256" key="1">
    <source>
        <dbReference type="SAM" id="SignalP"/>
    </source>
</evidence>
<reference evidence="2 5" key="2">
    <citation type="submission" date="2024-10" db="EMBL/GenBank/DDBJ databases">
        <authorList>
            <person name="Sang B.-I."/>
            <person name="Prabhaharan D."/>
        </authorList>
    </citation>
    <scope>NUCLEOTIDE SEQUENCE [LARGE SCALE GENOMIC DNA]</scope>
    <source>
        <strain evidence="2 5">MH</strain>
    </source>
</reference>
<comment type="caution">
    <text evidence="3">The sequence shown here is derived from an EMBL/GenBank/DDBJ whole genome shotgun (WGS) entry which is preliminary data.</text>
</comment>
<evidence type="ECO:0000313" key="5">
    <source>
        <dbReference type="Proteomes" id="UP001605989"/>
    </source>
</evidence>
<reference evidence="3 4" key="1">
    <citation type="submission" date="2020-04" db="EMBL/GenBank/DDBJ databases">
        <authorList>
            <person name="Hitch T.C.A."/>
            <person name="Wylensek D."/>
            <person name="Clavel T."/>
        </authorList>
    </citation>
    <scope>NUCLEOTIDE SEQUENCE [LARGE SCALE GENOMIC DNA]</scope>
    <source>
        <strain evidence="3 4">Oil-RF-744-FAT-WT-6-1</strain>
    </source>
</reference>
<dbReference type="EMBL" id="JBIEKR010000002">
    <property type="protein sequence ID" value="MFG6272072.1"/>
    <property type="molecule type" value="Genomic_DNA"/>
</dbReference>
<name>A0A848BWV2_9FIRM</name>
<feature type="chain" id="PRO_5032540961" evidence="1">
    <location>
        <begin position="25"/>
        <end position="56"/>
    </location>
</feature>
<evidence type="ECO:0000313" key="2">
    <source>
        <dbReference type="EMBL" id="MFG6272072.1"/>
    </source>
</evidence>
<dbReference type="Proteomes" id="UP000591071">
    <property type="component" value="Unassembled WGS sequence"/>
</dbReference>
<dbReference type="AlphaFoldDB" id="A0A848BWV2"/>
<protein>
    <submittedName>
        <fullName evidence="3">Uncharacterized protein</fullName>
    </submittedName>
</protein>